<comment type="caution">
    <text evidence="2">The sequence shown here is derived from an EMBL/GenBank/DDBJ whole genome shotgun (WGS) entry which is preliminary data.</text>
</comment>
<evidence type="ECO:0008006" key="4">
    <source>
        <dbReference type="Google" id="ProtNLM"/>
    </source>
</evidence>
<reference evidence="2 3" key="1">
    <citation type="submission" date="2018-03" db="EMBL/GenBank/DDBJ databases">
        <title>Chitinolytic properties of Streptosporangium nondiastaticum TBG75A20.</title>
        <authorList>
            <person name="Gayathri V."/>
            <person name="Shiburaj S."/>
        </authorList>
    </citation>
    <scope>NUCLEOTIDE SEQUENCE [LARGE SCALE GENOMIC DNA]</scope>
    <source>
        <strain evidence="2 3">TBG75A20</strain>
    </source>
</reference>
<organism evidence="2 3">
    <name type="scientific">Streptosporangium nondiastaticum</name>
    <dbReference type="NCBI Taxonomy" id="35764"/>
    <lineage>
        <taxon>Bacteria</taxon>
        <taxon>Bacillati</taxon>
        <taxon>Actinomycetota</taxon>
        <taxon>Actinomycetes</taxon>
        <taxon>Streptosporangiales</taxon>
        <taxon>Streptosporangiaceae</taxon>
        <taxon>Streptosporangium</taxon>
    </lineage>
</organism>
<keyword evidence="1" id="KW-0472">Membrane</keyword>
<feature type="transmembrane region" description="Helical" evidence="1">
    <location>
        <begin position="61"/>
        <end position="79"/>
    </location>
</feature>
<dbReference type="Proteomes" id="UP000242427">
    <property type="component" value="Unassembled WGS sequence"/>
</dbReference>
<keyword evidence="1" id="KW-1133">Transmembrane helix</keyword>
<feature type="transmembrane region" description="Helical" evidence="1">
    <location>
        <begin position="33"/>
        <end position="54"/>
    </location>
</feature>
<dbReference type="OrthoDB" id="4215766at2"/>
<protein>
    <recommendedName>
        <fullName evidence="4">DUF3159 domain-containing protein</fullName>
    </recommendedName>
</protein>
<feature type="transmembrane region" description="Helical" evidence="1">
    <location>
        <begin position="91"/>
        <end position="112"/>
    </location>
</feature>
<proteinExistence type="predicted"/>
<sequence>MTPHARRALLVPLTVTIALPAALYYILRAQGTTQWQALLISGVIPAAHAVVTAVRRRHVAFFDLLVVALLAVSAATSLVSGDPRVLLLKDAAIPAVLGLWIGGTLFLSRPFAFHFGAHLRRGSGDAEAERAWQELPAYRQALRGLTLLWAGVELLDAALSTVQALVLPVDAVPVIGRIQSFALLALLVVITVRRSRRFRARHGISLFGTAGRAGVPVPQEAGPGA</sequence>
<accession>A0A9X7PI05</accession>
<evidence type="ECO:0000313" key="2">
    <source>
        <dbReference type="EMBL" id="PSJ28601.1"/>
    </source>
</evidence>
<dbReference type="NCBIfam" id="NF041646">
    <property type="entry name" value="VC0807_fam"/>
    <property type="match status" value="1"/>
</dbReference>
<feature type="transmembrane region" description="Helical" evidence="1">
    <location>
        <begin position="7"/>
        <end position="27"/>
    </location>
</feature>
<dbReference type="RefSeq" id="WP_106675730.1">
    <property type="nucleotide sequence ID" value="NZ_PXWG01000020.1"/>
</dbReference>
<feature type="transmembrane region" description="Helical" evidence="1">
    <location>
        <begin position="174"/>
        <end position="192"/>
    </location>
</feature>
<keyword evidence="1" id="KW-0812">Transmembrane</keyword>
<gene>
    <name evidence="2" type="ORF">B7P34_11395</name>
</gene>
<evidence type="ECO:0000313" key="3">
    <source>
        <dbReference type="Proteomes" id="UP000242427"/>
    </source>
</evidence>
<keyword evidence="3" id="KW-1185">Reference proteome</keyword>
<feature type="transmembrane region" description="Helical" evidence="1">
    <location>
        <begin position="147"/>
        <end position="168"/>
    </location>
</feature>
<dbReference type="EMBL" id="PXWG01000020">
    <property type="protein sequence ID" value="PSJ28601.1"/>
    <property type="molecule type" value="Genomic_DNA"/>
</dbReference>
<name>A0A9X7PI05_9ACTN</name>
<dbReference type="AlphaFoldDB" id="A0A9X7PI05"/>
<evidence type="ECO:0000256" key="1">
    <source>
        <dbReference type="SAM" id="Phobius"/>
    </source>
</evidence>